<evidence type="ECO:0000256" key="2">
    <source>
        <dbReference type="ARBA" id="ARBA00010312"/>
    </source>
</evidence>
<comment type="similarity">
    <text evidence="2">Belongs to the prokaryotic molybdopterin-containing oxidoreductase family.</text>
</comment>
<dbReference type="GO" id="GO:0030288">
    <property type="term" value="C:outer membrane-bounded periplasmic space"/>
    <property type="evidence" value="ECO:0007669"/>
    <property type="project" value="TreeGrafter"/>
</dbReference>
<keyword evidence="6" id="KW-0560">Oxidoreductase</keyword>
<dbReference type="InterPro" id="IPR006657">
    <property type="entry name" value="MoPterin_dinucl-bd_dom"/>
</dbReference>
<dbReference type="AlphaFoldDB" id="A0A6I3S2X3"/>
<dbReference type="InterPro" id="IPR009010">
    <property type="entry name" value="Asp_de-COase-like_dom_sf"/>
</dbReference>
<keyword evidence="5" id="KW-0574">Periplasm</keyword>
<accession>A0A6I3S2X3</accession>
<dbReference type="SUPFAM" id="SSF53706">
    <property type="entry name" value="Formate dehydrogenase/DMSO reductase, domains 1-3"/>
    <property type="match status" value="1"/>
</dbReference>
<evidence type="ECO:0000256" key="1">
    <source>
        <dbReference type="ARBA" id="ARBA00001942"/>
    </source>
</evidence>
<dbReference type="Proteomes" id="UP000462362">
    <property type="component" value="Unassembled WGS sequence"/>
</dbReference>
<dbReference type="GO" id="GO:0009061">
    <property type="term" value="P:anaerobic respiration"/>
    <property type="evidence" value="ECO:0007669"/>
    <property type="project" value="TreeGrafter"/>
</dbReference>
<dbReference type="GO" id="GO:0030151">
    <property type="term" value="F:molybdenum ion binding"/>
    <property type="evidence" value="ECO:0007669"/>
    <property type="project" value="TreeGrafter"/>
</dbReference>
<evidence type="ECO:0000259" key="7">
    <source>
        <dbReference type="Pfam" id="PF00384"/>
    </source>
</evidence>
<dbReference type="SUPFAM" id="SSF50692">
    <property type="entry name" value="ADC-like"/>
    <property type="match status" value="1"/>
</dbReference>
<protein>
    <submittedName>
        <fullName evidence="10">Molybdopterin-dependent oxidoreductase</fullName>
    </submittedName>
</protein>
<evidence type="ECO:0000256" key="5">
    <source>
        <dbReference type="ARBA" id="ARBA00022764"/>
    </source>
</evidence>
<dbReference type="Pfam" id="PF01568">
    <property type="entry name" value="Molydop_binding"/>
    <property type="match status" value="1"/>
</dbReference>
<dbReference type="GO" id="GO:0043546">
    <property type="term" value="F:molybdopterin cofactor binding"/>
    <property type="evidence" value="ECO:0007669"/>
    <property type="project" value="InterPro"/>
</dbReference>
<dbReference type="InterPro" id="IPR006656">
    <property type="entry name" value="Mopterin_OxRdtase"/>
</dbReference>
<evidence type="ECO:0000256" key="6">
    <source>
        <dbReference type="ARBA" id="ARBA00023002"/>
    </source>
</evidence>
<dbReference type="Gene3D" id="3.40.228.10">
    <property type="entry name" value="Dimethylsulfoxide Reductase, domain 2"/>
    <property type="match status" value="1"/>
</dbReference>
<dbReference type="GO" id="GO:0016491">
    <property type="term" value="F:oxidoreductase activity"/>
    <property type="evidence" value="ECO:0007669"/>
    <property type="project" value="UniProtKB-KW"/>
</dbReference>
<dbReference type="Gene3D" id="2.40.40.20">
    <property type="match status" value="1"/>
</dbReference>
<dbReference type="PANTHER" id="PTHR43742">
    <property type="entry name" value="TRIMETHYLAMINE-N-OXIDE REDUCTASE"/>
    <property type="match status" value="1"/>
</dbReference>
<evidence type="ECO:0000313" key="10">
    <source>
        <dbReference type="EMBL" id="MTU43729.1"/>
    </source>
</evidence>
<dbReference type="InterPro" id="IPR041460">
    <property type="entry name" value="Molybdopterin_N"/>
</dbReference>
<comment type="cofactor">
    <cofactor evidence="1">
        <name>Mo-bis(molybdopterin guanine dinucleotide)</name>
        <dbReference type="ChEBI" id="CHEBI:60539"/>
    </cofactor>
</comment>
<evidence type="ECO:0000313" key="11">
    <source>
        <dbReference type="Proteomes" id="UP000462362"/>
    </source>
</evidence>
<proteinExistence type="inferred from homology"/>
<dbReference type="PROSITE" id="PS00932">
    <property type="entry name" value="MOLYBDOPTERIN_PROK_3"/>
    <property type="match status" value="1"/>
</dbReference>
<feature type="domain" description="Molybdopterin oxidoreductase N-terminal" evidence="9">
    <location>
        <begin position="20"/>
        <end position="56"/>
    </location>
</feature>
<name>A0A6I3S2X3_9BURK</name>
<evidence type="ECO:0000256" key="4">
    <source>
        <dbReference type="ARBA" id="ARBA00022723"/>
    </source>
</evidence>
<dbReference type="GO" id="GO:0009055">
    <property type="term" value="F:electron transfer activity"/>
    <property type="evidence" value="ECO:0007669"/>
    <property type="project" value="TreeGrafter"/>
</dbReference>
<evidence type="ECO:0000256" key="3">
    <source>
        <dbReference type="ARBA" id="ARBA00022505"/>
    </source>
</evidence>
<dbReference type="EMBL" id="WNCL01000027">
    <property type="protein sequence ID" value="MTU43729.1"/>
    <property type="molecule type" value="Genomic_DNA"/>
</dbReference>
<evidence type="ECO:0000259" key="9">
    <source>
        <dbReference type="Pfam" id="PF18364"/>
    </source>
</evidence>
<dbReference type="Gene3D" id="3.90.55.10">
    <property type="entry name" value="Dimethylsulfoxide Reductase, domain 3"/>
    <property type="match status" value="1"/>
</dbReference>
<feature type="domain" description="Molybdopterin dinucleotide-binding" evidence="8">
    <location>
        <begin position="641"/>
        <end position="755"/>
    </location>
</feature>
<dbReference type="PANTHER" id="PTHR43742:SF10">
    <property type="entry name" value="TRIMETHYLAMINE-N-OXIDE REDUCTASE 2"/>
    <property type="match status" value="1"/>
</dbReference>
<dbReference type="Pfam" id="PF00384">
    <property type="entry name" value="Molybdopterin"/>
    <property type="match status" value="1"/>
</dbReference>
<organism evidence="10 11">
    <name type="scientific">Parasutterella excrementihominis</name>
    <dbReference type="NCBI Taxonomy" id="487175"/>
    <lineage>
        <taxon>Bacteria</taxon>
        <taxon>Pseudomonadati</taxon>
        <taxon>Pseudomonadota</taxon>
        <taxon>Betaproteobacteria</taxon>
        <taxon>Burkholderiales</taxon>
        <taxon>Sutterellaceae</taxon>
        <taxon>Parasutterella</taxon>
    </lineage>
</organism>
<sequence length="787" mass="87480">MTESISEKLSSDVREGTSVTHWGIVKTTAVDGKISKIEPIPEDRRPSPNLKALAELPYAPSRIRYPMVREGYFKEGISSRDRRGEDKWIRVSWEEALDLIASELKRIYSEYGPSAVFGQSYGWKSPGTVNSASTLQRRLLSLCGGYVSGVNSYSTAAIGTILPYVVGTGDPQSTDWNVVLKNSRRVVFWGTDPIVTNDIDWSTTLHNYFPYLEKLKTSDIKTIDINPVRTETGEFLGSEWIAPKPGTDCALMLGMMYELECSGKTDKNILQNCTSGFEVFQDHLLGKSDGIPKSPEWASEITGIPTDKIHSLTHELADNRTMIIMGWGIQRIQYGEQPHWMAFTLASMLGQIGLPGGGVGTNYHYSSGGCPFHIGPMIGGLASRVEPVLPRLKPWKGSAYIPVMRFADCFLNPGKTIEHNGKRLTYPDIRMVMWTGGNPFAHQPETNRLLSAWKKPETIVVTDCFMTATARHADIVLPAQTVFEHNDICPIGTYTNDGIAANHAMIAPIGESRSDYRIYSELARRMGVEQEFTLGLDEIGWIQAIYQEAKNRGLSSGIQLPTFEEFWSKGIVFYPEDETSKEFVAFEEFRKDPANHPLRTESGKIQIFSPRIASYGYDDCRGYPSYFEPSESLNNKKKYPLAYMSGKSAHRLHSQLDGTTHTASHNIGDREPIWIHPDNAAERGIQTGDVVLVRNDRGNVLAGAVVTDKVRKDVVLIRHGGWFEPQKQEDGSTLDVHGNANTLTMDVPTSKLACGNVASSGLVEVEKFEGDLPTVKIREETVPQPKA</sequence>
<evidence type="ECO:0000259" key="8">
    <source>
        <dbReference type="Pfam" id="PF01568"/>
    </source>
</evidence>
<comment type="caution">
    <text evidence="10">The sequence shown here is derived from an EMBL/GenBank/DDBJ whole genome shotgun (WGS) entry which is preliminary data.</text>
</comment>
<dbReference type="RefSeq" id="WP_155165999.1">
    <property type="nucleotide sequence ID" value="NZ_CAMLVM010000010.1"/>
</dbReference>
<dbReference type="Gene3D" id="3.40.50.740">
    <property type="match status" value="1"/>
</dbReference>
<dbReference type="Pfam" id="PF18364">
    <property type="entry name" value="Molybdopterin_N"/>
    <property type="match status" value="1"/>
</dbReference>
<keyword evidence="3" id="KW-0500">Molybdenum</keyword>
<feature type="domain" description="Molybdopterin oxidoreductase" evidence="7">
    <location>
        <begin position="62"/>
        <end position="524"/>
    </location>
</feature>
<reference evidence="10 11" key="1">
    <citation type="journal article" date="2019" name="Nat. Med.">
        <title>A library of human gut bacterial isolates paired with longitudinal multiomics data enables mechanistic microbiome research.</title>
        <authorList>
            <person name="Poyet M."/>
            <person name="Groussin M."/>
            <person name="Gibbons S.M."/>
            <person name="Avila-Pacheco J."/>
            <person name="Jiang X."/>
            <person name="Kearney S.M."/>
            <person name="Perrotta A.R."/>
            <person name="Berdy B."/>
            <person name="Zhao S."/>
            <person name="Lieberman T.D."/>
            <person name="Swanson P.K."/>
            <person name="Smith M."/>
            <person name="Roesemann S."/>
            <person name="Alexander J.E."/>
            <person name="Rich S.A."/>
            <person name="Livny J."/>
            <person name="Vlamakis H."/>
            <person name="Clish C."/>
            <person name="Bullock K."/>
            <person name="Deik A."/>
            <person name="Scott J."/>
            <person name="Pierce K.A."/>
            <person name="Xavier R.J."/>
            <person name="Alm E.J."/>
        </authorList>
    </citation>
    <scope>NUCLEOTIDE SEQUENCE [LARGE SCALE GENOMIC DNA]</scope>
    <source>
        <strain evidence="10 11">BIOML-A2</strain>
    </source>
</reference>
<gene>
    <name evidence="10" type="ORF">GMD42_08880</name>
</gene>
<keyword evidence="4" id="KW-0479">Metal-binding</keyword>
<dbReference type="InterPro" id="IPR006655">
    <property type="entry name" value="Mopterin_OxRdtase_prok_CS"/>
</dbReference>
<dbReference type="InterPro" id="IPR050612">
    <property type="entry name" value="Prok_Mopterin_Oxidored"/>
</dbReference>